<protein>
    <recommendedName>
        <fullName evidence="3">Glycosyltransferase</fullName>
    </recommendedName>
</protein>
<proteinExistence type="predicted"/>
<dbReference type="Proteomes" id="UP000702425">
    <property type="component" value="Unassembled WGS sequence"/>
</dbReference>
<evidence type="ECO:0008006" key="3">
    <source>
        <dbReference type="Google" id="ProtNLM"/>
    </source>
</evidence>
<sequence length="265" mass="31029">MKTIVYQSYRTHNVPSWINTCMQTVKKWATLKGFDYEMIDDKLLDYVPDWYKEKAQGKIQPISDLARLELAKEFLLKGYERTVWIDADILIFQPENLDISTRAEYLFCREAWIELEAGSTVEENKIVCSSKVHNALTMFTQNNSFLDFYIYVCKEIVKNNQGKLSSIEVSTRFLTNLHQIFPLPLFNNIGLFSPLNMYALAQEKRYFTQEYVRLLGFPIYAANLCSSFRNNSYQGIDMNDQVYEIVIEKLLETKGELVNQYLNSE</sequence>
<dbReference type="RefSeq" id="WP_172189818.1">
    <property type="nucleotide sequence ID" value="NZ_SRRZ01000070.1"/>
</dbReference>
<accession>A0ABX2D0B4</accession>
<evidence type="ECO:0000313" key="1">
    <source>
        <dbReference type="EMBL" id="NQE36006.1"/>
    </source>
</evidence>
<name>A0ABX2D0B4_9CYAN</name>
<comment type="caution">
    <text evidence="1">The sequence shown here is derived from an EMBL/GenBank/DDBJ whole genome shotgun (WGS) entry which is preliminary data.</text>
</comment>
<organism evidence="1 2">
    <name type="scientific">Microcoleus asticus IPMA8</name>
    <dbReference type="NCBI Taxonomy" id="2563858"/>
    <lineage>
        <taxon>Bacteria</taxon>
        <taxon>Bacillati</taxon>
        <taxon>Cyanobacteriota</taxon>
        <taxon>Cyanophyceae</taxon>
        <taxon>Oscillatoriophycideae</taxon>
        <taxon>Oscillatoriales</taxon>
        <taxon>Microcoleaceae</taxon>
        <taxon>Microcoleus</taxon>
        <taxon>Microcoleus asticus</taxon>
    </lineage>
</organism>
<evidence type="ECO:0000313" key="2">
    <source>
        <dbReference type="Proteomes" id="UP000702425"/>
    </source>
</evidence>
<keyword evidence="2" id="KW-1185">Reference proteome</keyword>
<dbReference type="EMBL" id="SRRZ01000070">
    <property type="protein sequence ID" value="NQE36006.1"/>
    <property type="molecule type" value="Genomic_DNA"/>
</dbReference>
<reference evidence="1 2" key="1">
    <citation type="journal article" date="2020" name="Sci. Rep.">
        <title>A novel cyanobacterial geosmin producer, revising GeoA distribution and dispersion patterns in Bacteria.</title>
        <authorList>
            <person name="Churro C."/>
            <person name="Semedo-Aguiar A.P."/>
            <person name="Silva A.D."/>
            <person name="Pereira-Leal J.B."/>
            <person name="Leite R.B."/>
        </authorList>
    </citation>
    <scope>NUCLEOTIDE SEQUENCE [LARGE SCALE GENOMIC DNA]</scope>
    <source>
        <strain evidence="1 2">IPMA8</strain>
    </source>
</reference>
<gene>
    <name evidence="1" type="ORF">E5S67_03768</name>
</gene>